<dbReference type="AlphaFoldDB" id="A0A9E7D303"/>
<dbReference type="GO" id="GO:0030313">
    <property type="term" value="C:cell envelope"/>
    <property type="evidence" value="ECO:0007669"/>
    <property type="project" value="UniProtKB-SubCell"/>
</dbReference>
<accession>A0A9E7D303</accession>
<feature type="domain" description="Cytochrome c" evidence="9">
    <location>
        <begin position="517"/>
        <end position="663"/>
    </location>
</feature>
<dbReference type="RefSeq" id="WP_255842612.1">
    <property type="nucleotide sequence ID" value="NZ_CP094358.1"/>
</dbReference>
<evidence type="ECO:0000313" key="10">
    <source>
        <dbReference type="EMBL" id="UOB17274.1"/>
    </source>
</evidence>
<dbReference type="GO" id="GO:0046872">
    <property type="term" value="F:metal ion binding"/>
    <property type="evidence" value="ECO:0007669"/>
    <property type="project" value="UniProtKB-KW"/>
</dbReference>
<keyword evidence="8" id="KW-0812">Transmembrane</keyword>
<dbReference type="PANTHER" id="PTHR30600:SF10">
    <property type="entry name" value="BLL6722 PROTEIN"/>
    <property type="match status" value="1"/>
</dbReference>
<keyword evidence="8" id="KW-1133">Transmembrane helix</keyword>
<dbReference type="SUPFAM" id="SSF46626">
    <property type="entry name" value="Cytochrome c"/>
    <property type="match status" value="2"/>
</dbReference>
<evidence type="ECO:0000256" key="7">
    <source>
        <dbReference type="PROSITE-ProRule" id="PRU00433"/>
    </source>
</evidence>
<evidence type="ECO:0000256" key="3">
    <source>
        <dbReference type="ARBA" id="ARBA00022723"/>
    </source>
</evidence>
<keyword evidence="11" id="KW-1185">Reference proteome</keyword>
<dbReference type="Gene3D" id="1.10.760.10">
    <property type="entry name" value="Cytochrome c-like domain"/>
    <property type="match status" value="2"/>
</dbReference>
<evidence type="ECO:0000313" key="11">
    <source>
        <dbReference type="Proteomes" id="UP000831290"/>
    </source>
</evidence>
<keyword evidence="3 7" id="KW-0479">Metal-binding</keyword>
<keyword evidence="10" id="KW-0575">Peroxidase</keyword>
<evidence type="ECO:0000256" key="8">
    <source>
        <dbReference type="SAM" id="Phobius"/>
    </source>
</evidence>
<dbReference type="KEGG" id="fbm:MQE35_16250"/>
<gene>
    <name evidence="10" type="ORF">MQE35_16250</name>
</gene>
<dbReference type="InterPro" id="IPR009056">
    <property type="entry name" value="Cyt_c-like_dom"/>
</dbReference>
<reference evidence="10" key="1">
    <citation type="submission" date="2022-03" db="EMBL/GenBank/DDBJ databases">
        <title>Description of Abyssus ytuae gen. nov., sp. nov., a novel member of the family Flavobacteriaceae isolated from the sediment of Mariana Trench.</title>
        <authorList>
            <person name="Zhang J."/>
            <person name="Xu X."/>
        </authorList>
    </citation>
    <scope>NUCLEOTIDE SEQUENCE</scope>
    <source>
        <strain evidence="10">MT3330</strain>
    </source>
</reference>
<dbReference type="GO" id="GO:0020037">
    <property type="term" value="F:heme binding"/>
    <property type="evidence" value="ECO:0007669"/>
    <property type="project" value="InterPro"/>
</dbReference>
<dbReference type="InterPro" id="IPR004852">
    <property type="entry name" value="Di-haem_cyt_c_peroxidsae"/>
</dbReference>
<dbReference type="PROSITE" id="PS51007">
    <property type="entry name" value="CYTC"/>
    <property type="match status" value="1"/>
</dbReference>
<evidence type="ECO:0000259" key="9">
    <source>
        <dbReference type="PROSITE" id="PS51007"/>
    </source>
</evidence>
<name>A0A9E7D303_9FLAO</name>
<evidence type="ECO:0000256" key="2">
    <source>
        <dbReference type="ARBA" id="ARBA00022617"/>
    </source>
</evidence>
<keyword evidence="6 7" id="KW-0408">Iron</keyword>
<evidence type="ECO:0000256" key="6">
    <source>
        <dbReference type="ARBA" id="ARBA00023004"/>
    </source>
</evidence>
<dbReference type="InterPro" id="IPR038352">
    <property type="entry name" value="Imelysin_sf"/>
</dbReference>
<keyword evidence="2 7" id="KW-0349">Heme</keyword>
<dbReference type="PANTHER" id="PTHR30600">
    <property type="entry name" value="CYTOCHROME C PEROXIDASE-RELATED"/>
    <property type="match status" value="1"/>
</dbReference>
<organism evidence="10 11">
    <name type="scientific">Abyssalbus ytuae</name>
    <dbReference type="NCBI Taxonomy" id="2926907"/>
    <lineage>
        <taxon>Bacteria</taxon>
        <taxon>Pseudomonadati</taxon>
        <taxon>Bacteroidota</taxon>
        <taxon>Flavobacteriia</taxon>
        <taxon>Flavobacteriales</taxon>
        <taxon>Flavobacteriaceae</taxon>
        <taxon>Abyssalbus</taxon>
    </lineage>
</organism>
<keyword evidence="8" id="KW-0472">Membrane</keyword>
<proteinExistence type="predicted"/>
<sequence length="669" mass="76880">MTYPVNNKYKNLSFSSKIRFAQWGWLILIKVGIAILVLTQLSFSSATNPEIREIILKNSNEFKNQIGTLVDAAHQFLHNKTTLKSLKTELQKTRNSYKKIECITEYYFPKHVKNYINGPPLYHLDPFPIDQDLKENYYVLDPESYRKSLPLDKLNTDHYKGTAKVIAPVGLQVLDEIIYSEEVHNKKEEIFSLCNQLKEYYIVIDESFNKRKYFYDFEILEALRLQLVRIFTLGITGFDTPGSLNAMQEASSSLQSLKTLSIPFLNKVDSSKKAYILSLYEEVIYLLKDAGFENFDRLTFLTKYINPLYKELLNVQLDLDIKSSDEMYTRVSAWNPYSSNIFDIDFLNPYKFSLLQKNNDSEALKALGEKLFYDKTLSGKENISCASCHKPELAFTDGVAKSKAGIKGKSVHRNAPTLINAVFSDRFFYDLRAHDLEEQAEHVIHNNLEFNTSFDEIITKLNKDEYYKKAFKKVFNNTSPVTRYQFSSALASYIISLRSFNSTFDKYVQGKSNKVDPLVKKGFNLFMGKANCGTCHYPPTFSGLVPPLYEENETEVLGVLNNPDSHELDNDMGRFANNVFNEKQEIYRRSFKTTTVRNITLTAPYFHNGAYRNLDEVLEFYNNGGAGGLGLSYEFPNQTLSDEPLLLSKKEIKALKIFLNSLTDITGFQ</sequence>
<dbReference type="InterPro" id="IPR051395">
    <property type="entry name" value="Cytochrome_c_Peroxidase/MauG"/>
</dbReference>
<feature type="transmembrane region" description="Helical" evidence="8">
    <location>
        <begin position="20"/>
        <end position="43"/>
    </location>
</feature>
<evidence type="ECO:0000256" key="4">
    <source>
        <dbReference type="ARBA" id="ARBA00022729"/>
    </source>
</evidence>
<dbReference type="Proteomes" id="UP000831290">
    <property type="component" value="Chromosome"/>
</dbReference>
<dbReference type="GO" id="GO:0004130">
    <property type="term" value="F:cytochrome-c peroxidase activity"/>
    <property type="evidence" value="ECO:0007669"/>
    <property type="project" value="TreeGrafter"/>
</dbReference>
<keyword evidence="5" id="KW-0560">Oxidoreductase</keyword>
<dbReference type="GO" id="GO:0009055">
    <property type="term" value="F:electron transfer activity"/>
    <property type="evidence" value="ECO:0007669"/>
    <property type="project" value="InterPro"/>
</dbReference>
<dbReference type="Pfam" id="PF03150">
    <property type="entry name" value="CCP_MauG"/>
    <property type="match status" value="1"/>
</dbReference>
<dbReference type="EMBL" id="CP094358">
    <property type="protein sequence ID" value="UOB17274.1"/>
    <property type="molecule type" value="Genomic_DNA"/>
</dbReference>
<dbReference type="Gene3D" id="1.20.1420.20">
    <property type="entry name" value="M75 peptidase, HXXE motif"/>
    <property type="match status" value="1"/>
</dbReference>
<evidence type="ECO:0000256" key="5">
    <source>
        <dbReference type="ARBA" id="ARBA00023002"/>
    </source>
</evidence>
<dbReference type="InterPro" id="IPR036909">
    <property type="entry name" value="Cyt_c-like_dom_sf"/>
</dbReference>
<protein>
    <submittedName>
        <fullName evidence="10">Cytochrome-c peroxidase</fullName>
    </submittedName>
</protein>
<keyword evidence="4" id="KW-0732">Signal</keyword>
<evidence type="ECO:0000256" key="1">
    <source>
        <dbReference type="ARBA" id="ARBA00004196"/>
    </source>
</evidence>
<comment type="subcellular location">
    <subcellularLocation>
        <location evidence="1">Cell envelope</location>
    </subcellularLocation>
</comment>